<dbReference type="AlphaFoldDB" id="A0A0A9DPQ4"/>
<dbReference type="EMBL" id="GBRH01209247">
    <property type="protein sequence ID" value="JAD88648.1"/>
    <property type="molecule type" value="Transcribed_RNA"/>
</dbReference>
<reference evidence="1" key="1">
    <citation type="submission" date="2014-09" db="EMBL/GenBank/DDBJ databases">
        <authorList>
            <person name="Magalhaes I.L.F."/>
            <person name="Oliveira U."/>
            <person name="Santos F.R."/>
            <person name="Vidigal T.H.D.A."/>
            <person name="Brescovit A.D."/>
            <person name="Santos A.J."/>
        </authorList>
    </citation>
    <scope>NUCLEOTIDE SEQUENCE</scope>
    <source>
        <tissue evidence="1">Shoot tissue taken approximately 20 cm above the soil surface</tissue>
    </source>
</reference>
<evidence type="ECO:0000313" key="1">
    <source>
        <dbReference type="EMBL" id="JAD88648.1"/>
    </source>
</evidence>
<name>A0A0A9DPQ4_ARUDO</name>
<proteinExistence type="predicted"/>
<protein>
    <submittedName>
        <fullName evidence="1">Uncharacterized protein</fullName>
    </submittedName>
</protein>
<organism evidence="1">
    <name type="scientific">Arundo donax</name>
    <name type="common">Giant reed</name>
    <name type="synonym">Donax arundinaceus</name>
    <dbReference type="NCBI Taxonomy" id="35708"/>
    <lineage>
        <taxon>Eukaryota</taxon>
        <taxon>Viridiplantae</taxon>
        <taxon>Streptophyta</taxon>
        <taxon>Embryophyta</taxon>
        <taxon>Tracheophyta</taxon>
        <taxon>Spermatophyta</taxon>
        <taxon>Magnoliopsida</taxon>
        <taxon>Liliopsida</taxon>
        <taxon>Poales</taxon>
        <taxon>Poaceae</taxon>
        <taxon>PACMAD clade</taxon>
        <taxon>Arundinoideae</taxon>
        <taxon>Arundineae</taxon>
        <taxon>Arundo</taxon>
    </lineage>
</organism>
<accession>A0A0A9DPQ4</accession>
<sequence length="55" mass="6083">MNTELCQNSLNQLLNPIALFSTCQSLVDQAAHRSVLVSIMTYPYDVSSHSVNSLK</sequence>
<reference evidence="1" key="2">
    <citation type="journal article" date="2015" name="Data Brief">
        <title>Shoot transcriptome of the giant reed, Arundo donax.</title>
        <authorList>
            <person name="Barrero R.A."/>
            <person name="Guerrero F.D."/>
            <person name="Moolhuijzen P."/>
            <person name="Goolsby J.A."/>
            <person name="Tidwell J."/>
            <person name="Bellgard S.E."/>
            <person name="Bellgard M.I."/>
        </authorList>
    </citation>
    <scope>NUCLEOTIDE SEQUENCE</scope>
    <source>
        <tissue evidence="1">Shoot tissue taken approximately 20 cm above the soil surface</tissue>
    </source>
</reference>